<accession>A0ABV5S5B5</accession>
<dbReference type="EMBL" id="JBHMBW010000026">
    <property type="protein sequence ID" value="MFB9626854.1"/>
    <property type="molecule type" value="Genomic_DNA"/>
</dbReference>
<evidence type="ECO:0000313" key="2">
    <source>
        <dbReference type="EMBL" id="MFB9626854.1"/>
    </source>
</evidence>
<reference evidence="2 3" key="1">
    <citation type="submission" date="2024-09" db="EMBL/GenBank/DDBJ databases">
        <authorList>
            <person name="Sun Q."/>
            <person name="Mori K."/>
        </authorList>
    </citation>
    <scope>NUCLEOTIDE SEQUENCE [LARGE SCALE GENOMIC DNA]</scope>
    <source>
        <strain evidence="2 3">JCM 3143</strain>
    </source>
</reference>
<evidence type="ECO:0000313" key="3">
    <source>
        <dbReference type="Proteomes" id="UP001589532"/>
    </source>
</evidence>
<name>A0ABV5S5B5_9ACTN</name>
<dbReference type="InterPro" id="IPR013783">
    <property type="entry name" value="Ig-like_fold"/>
</dbReference>
<comment type="caution">
    <text evidence="2">The sequence shown here is derived from an EMBL/GenBank/DDBJ whole genome shotgun (WGS) entry which is preliminary data.</text>
</comment>
<organism evidence="2 3">
    <name type="scientific">Nonomuraea helvata</name>
    <dbReference type="NCBI Taxonomy" id="37484"/>
    <lineage>
        <taxon>Bacteria</taxon>
        <taxon>Bacillati</taxon>
        <taxon>Actinomycetota</taxon>
        <taxon>Actinomycetes</taxon>
        <taxon>Streptosporangiales</taxon>
        <taxon>Streptosporangiaceae</taxon>
        <taxon>Nonomuraea</taxon>
    </lineage>
</organism>
<feature type="domain" description="Fibronectin type III-like" evidence="1">
    <location>
        <begin position="35"/>
        <end position="75"/>
    </location>
</feature>
<sequence>MSLSKGNRPCSQLDELGNEQVRDCVTFEDAHEVATAGQGHGVTFDLDDRAFAYWDVVEGRWLVAPGSYAIQVGENASRIVAEEIVELAGEVILKELSLGSSVGDWFAHPAVGPVLMGHITATMTPEQQAQAAENADMLRMIESLPMHQFVSPLGVQIPAERLEEMIELSRQDSQ</sequence>
<proteinExistence type="predicted"/>
<dbReference type="RefSeq" id="WP_345002206.1">
    <property type="nucleotide sequence ID" value="NZ_BAAAXV010000009.1"/>
</dbReference>
<gene>
    <name evidence="2" type="ORF">ACFFSA_27530</name>
</gene>
<dbReference type="Proteomes" id="UP001589532">
    <property type="component" value="Unassembled WGS sequence"/>
</dbReference>
<evidence type="ECO:0000259" key="1">
    <source>
        <dbReference type="Pfam" id="PF14310"/>
    </source>
</evidence>
<dbReference type="Gene3D" id="2.60.40.10">
    <property type="entry name" value="Immunoglobulins"/>
    <property type="match status" value="1"/>
</dbReference>
<dbReference type="Pfam" id="PF14310">
    <property type="entry name" value="Fn3-like"/>
    <property type="match status" value="1"/>
</dbReference>
<dbReference type="InterPro" id="IPR026891">
    <property type="entry name" value="Fn3-like"/>
</dbReference>
<keyword evidence="3" id="KW-1185">Reference proteome</keyword>
<protein>
    <submittedName>
        <fullName evidence="2">Fibronectin type III-like domain-contianing protein</fullName>
    </submittedName>
</protein>